<dbReference type="EMBL" id="AMZH03029161">
    <property type="protein sequence ID" value="RRT33398.1"/>
    <property type="molecule type" value="Genomic_DNA"/>
</dbReference>
<evidence type="ECO:0000313" key="1">
    <source>
        <dbReference type="EMBL" id="RRT33398.1"/>
    </source>
</evidence>
<dbReference type="AlphaFoldDB" id="A0A444EA06"/>
<sequence length="189" mass="20745">MHAPPKGKHQAELSTPKSVNYCLWVAAEVAVVAADIPEGVSIGAVLLRGPLAVRKLELSISILVFVMAACYLGELSYANPPGNPGDEGALCAQAWRRWCRQRRHRSPRRPRHAVSSSSISSPHERSSVIASLLHRSGLAEHVLLMQAQFVLAFSSGAVEKDSTFRRRNQRKSDANDSISVENRCLNLRN</sequence>
<proteinExistence type="predicted"/>
<evidence type="ECO:0000313" key="2">
    <source>
        <dbReference type="Proteomes" id="UP000287651"/>
    </source>
</evidence>
<reference evidence="1 2" key="1">
    <citation type="journal article" date="2014" name="Agronomy (Basel)">
        <title>A Draft Genome Sequence for Ensete ventricosum, the Drought-Tolerant Tree Against Hunger.</title>
        <authorList>
            <person name="Harrison J."/>
            <person name="Moore K.A."/>
            <person name="Paszkiewicz K."/>
            <person name="Jones T."/>
            <person name="Grant M."/>
            <person name="Ambacheew D."/>
            <person name="Muzemil S."/>
            <person name="Studholme D.J."/>
        </authorList>
    </citation>
    <scope>NUCLEOTIDE SEQUENCE [LARGE SCALE GENOMIC DNA]</scope>
</reference>
<protein>
    <submittedName>
        <fullName evidence="1">Uncharacterized protein</fullName>
    </submittedName>
</protein>
<name>A0A444EA06_ENSVE</name>
<comment type="caution">
    <text evidence="1">The sequence shown here is derived from an EMBL/GenBank/DDBJ whole genome shotgun (WGS) entry which is preliminary data.</text>
</comment>
<dbReference type="Proteomes" id="UP000287651">
    <property type="component" value="Unassembled WGS sequence"/>
</dbReference>
<organism evidence="1 2">
    <name type="scientific">Ensete ventricosum</name>
    <name type="common">Abyssinian banana</name>
    <name type="synonym">Musa ensete</name>
    <dbReference type="NCBI Taxonomy" id="4639"/>
    <lineage>
        <taxon>Eukaryota</taxon>
        <taxon>Viridiplantae</taxon>
        <taxon>Streptophyta</taxon>
        <taxon>Embryophyta</taxon>
        <taxon>Tracheophyta</taxon>
        <taxon>Spermatophyta</taxon>
        <taxon>Magnoliopsida</taxon>
        <taxon>Liliopsida</taxon>
        <taxon>Zingiberales</taxon>
        <taxon>Musaceae</taxon>
        <taxon>Ensete</taxon>
    </lineage>
</organism>
<gene>
    <name evidence="1" type="ORF">B296_00034334</name>
</gene>
<accession>A0A444EA06</accession>